<evidence type="ECO:0008006" key="2">
    <source>
        <dbReference type="Google" id="ProtNLM"/>
    </source>
</evidence>
<organism evidence="1">
    <name type="scientific">Penicillium chrysogenum</name>
    <name type="common">Penicillium notatum</name>
    <dbReference type="NCBI Taxonomy" id="5076"/>
    <lineage>
        <taxon>Eukaryota</taxon>
        <taxon>Fungi</taxon>
        <taxon>Dikarya</taxon>
        <taxon>Ascomycota</taxon>
        <taxon>Pezizomycotina</taxon>
        <taxon>Eurotiomycetes</taxon>
        <taxon>Eurotiomycetidae</taxon>
        <taxon>Eurotiales</taxon>
        <taxon>Aspergillaceae</taxon>
        <taxon>Penicillium</taxon>
        <taxon>Penicillium chrysogenum species complex</taxon>
    </lineage>
</organism>
<dbReference type="PANTHER" id="PTHR47431">
    <property type="entry name" value="ZN(II)2CYS6 TRANSCRIPTION FACTOR (EUROFUNG)-RELATED"/>
    <property type="match status" value="1"/>
</dbReference>
<dbReference type="PANTHER" id="PTHR47431:SF5">
    <property type="entry name" value="ZN(II)2CYS6 TRANSCRIPTION FACTOR (EUROFUNG)"/>
    <property type="match status" value="1"/>
</dbReference>
<dbReference type="Proteomes" id="UP000076449">
    <property type="component" value="Chromosome II"/>
</dbReference>
<sequence length="615" mass="68061">MPLEHQKHVVTANIPVAVVLEGIESAVIDPVAGVVLAEEPDVPDELDPFLDNMIGLVSPFAGIHNLDLSPDSLSTVDGAHQFWGQLTPHDDSSYESAPVQDVGPPVIRAYQSEAEIANAYYIYIHPYLPLLPPPAVQQQEDHPSVIRPFGESSQADKSHMPYWPTSSLSLALSAMLVLIPTAEDTFPMAETNLATRRSYAQLFAQAALAAVETETDDLSPGLSPNVPGIESSRALNGLHPQVPAQLGPVLALVVLSIYEYCQRGNVSRMRARVNQAITTAMDTSIHRLDSTTTDYSEAQRRAWWMTIWVTYLSSSLHLSPPIVSMHDPRITTPYPNFDVYLEPWPIMMKAQEALFESNKMVQNIESVDKTAVLSDFGTRIRKLDSDFVSLVGEADRHVMTTFDEGPEASVAQTMWMISRMLIHAARTRLHRFRAFMDIPLFLDNYCDLAAINSDDFPHQPAPKWLTDREVSFPFTEQESSIICLKSSLVVTTIYRNLPYANPLGSVTSSGSRTYPKTIPYFACSAMQSCYGLLMLLHRLRACLATDRLSNCYHLLNNPTPASEIADAERLSEELRHGVEILDRSLKSDVIFEGVGGMGREIEGAYLAAFPNSSGI</sequence>
<dbReference type="EMBL" id="CM002799">
    <property type="protein sequence ID" value="KZN88449.1"/>
    <property type="molecule type" value="Genomic_DNA"/>
</dbReference>
<proteinExistence type="predicted"/>
<dbReference type="CDD" id="cd12148">
    <property type="entry name" value="fungal_TF_MHR"/>
    <property type="match status" value="1"/>
</dbReference>
<dbReference type="AlphaFoldDB" id="A0A167TN85"/>
<reference evidence="1" key="1">
    <citation type="journal article" date="2014" name="Genome Announc.">
        <title>Complete sequencing and chromosome-scale genome assembly of the industrial progenitor strain P2niaD18 from the penicillin producer Penicillium chrysogenum.</title>
        <authorList>
            <person name="Specht T."/>
            <person name="Dahlmann T.A."/>
            <person name="Zadra I."/>
            <person name="Kurnsteiner H."/>
            <person name="Kuck U."/>
        </authorList>
    </citation>
    <scope>NUCLEOTIDE SEQUENCE [LARGE SCALE GENOMIC DNA]</scope>
    <source>
        <strain evidence="1">P2niaD18</strain>
    </source>
</reference>
<name>A0A167TN85_PENCH</name>
<protein>
    <recommendedName>
        <fullName evidence="2">Transcription factor domain-containing protein</fullName>
    </recommendedName>
</protein>
<gene>
    <name evidence="1" type="ORF">EN45_070210</name>
</gene>
<evidence type="ECO:0000313" key="1">
    <source>
        <dbReference type="EMBL" id="KZN88449.1"/>
    </source>
</evidence>
<accession>A0A167TN85</accession>